<evidence type="ECO:0000313" key="3">
    <source>
        <dbReference type="Proteomes" id="UP001157960"/>
    </source>
</evidence>
<accession>A0ABY1PE22</accession>
<comment type="caution">
    <text evidence="2">The sequence shown here is derived from an EMBL/GenBank/DDBJ whole genome shotgun (WGS) entry which is preliminary data.</text>
</comment>
<sequence length="195" mass="22652">MYKQLKSLIFLLLPFFSLTAQNKVTEYLNIPGPITIDSKTYHLAWSSHPNSNYYKQEYLGLNDNIEKYNTLIMIDFVKGDFKLEDAINQKISELEKMKQSNPVINYTTYENNGEYILDFIISKNSANGKEILIAERNVYRYKLISDKNNSGILLFGVSERGYQEDIDAFFKNLKENSTKMVEVVGNYQLPEVKLK</sequence>
<evidence type="ECO:0000256" key="1">
    <source>
        <dbReference type="SAM" id="SignalP"/>
    </source>
</evidence>
<feature type="signal peptide" evidence="1">
    <location>
        <begin position="1"/>
        <end position="22"/>
    </location>
</feature>
<gene>
    <name evidence="2" type="ORF">SAMN06264346_11279</name>
</gene>
<name>A0ABY1PE22_9FLAO</name>
<keyword evidence="3" id="KW-1185">Reference proteome</keyword>
<dbReference type="EMBL" id="FXTZ01000012">
    <property type="protein sequence ID" value="SMP30101.1"/>
    <property type="molecule type" value="Genomic_DNA"/>
</dbReference>
<proteinExistence type="predicted"/>
<organism evidence="2 3">
    <name type="scientific">Chryseobacterium profundimaris</name>
    <dbReference type="NCBI Taxonomy" id="1387275"/>
    <lineage>
        <taxon>Bacteria</taxon>
        <taxon>Pseudomonadati</taxon>
        <taxon>Bacteroidota</taxon>
        <taxon>Flavobacteriia</taxon>
        <taxon>Flavobacteriales</taxon>
        <taxon>Weeksellaceae</taxon>
        <taxon>Chryseobacterium group</taxon>
        <taxon>Chryseobacterium</taxon>
    </lineage>
</organism>
<keyword evidence="1" id="KW-0732">Signal</keyword>
<dbReference type="RefSeq" id="WP_283423154.1">
    <property type="nucleotide sequence ID" value="NZ_FXTZ01000012.1"/>
</dbReference>
<feature type="chain" id="PRO_5046052955" description="PsbP C-terminal domain-containing protein" evidence="1">
    <location>
        <begin position="23"/>
        <end position="195"/>
    </location>
</feature>
<reference evidence="2 3" key="1">
    <citation type="submission" date="2017-05" db="EMBL/GenBank/DDBJ databases">
        <authorList>
            <person name="Varghese N."/>
            <person name="Submissions S."/>
        </authorList>
    </citation>
    <scope>NUCLEOTIDE SEQUENCE [LARGE SCALE GENOMIC DNA]</scope>
    <source>
        <strain evidence="2 3">DSM 28214</strain>
    </source>
</reference>
<protein>
    <recommendedName>
        <fullName evidence="4">PsbP C-terminal domain-containing protein</fullName>
    </recommendedName>
</protein>
<evidence type="ECO:0008006" key="4">
    <source>
        <dbReference type="Google" id="ProtNLM"/>
    </source>
</evidence>
<dbReference type="Proteomes" id="UP001157960">
    <property type="component" value="Unassembled WGS sequence"/>
</dbReference>
<evidence type="ECO:0000313" key="2">
    <source>
        <dbReference type="EMBL" id="SMP30101.1"/>
    </source>
</evidence>